<dbReference type="Proteomes" id="UP000253509">
    <property type="component" value="Unassembled WGS sequence"/>
</dbReference>
<keyword evidence="3" id="KW-0808">Transferase</keyword>
<sequence length="388" mass="43291">MTADIRFAVLDARVPREREQWIRLWEESPSQLPFAHPAVAETMVSTEDRLLCATTRSGEGTAIYPVILRRVDAEANDLISPYGYGGALHWNCANPTALAYRFWADFDLWAHENRVISEFVRASLFDDILPHPGWTRDRAVNYVRTLTADVDVLGTSAPKVRQNVRKALRSGLSVRIDREGRLGEAFHRIYTATMDRRNSAERYRFSSDFFARLQAGFGDRAVYFAAEAEGVPVSMDLVLLGRDTGYYFLGGTDPEGLSLRANDLVKATVMEWLQDNGCRSYVLGGGVVPGDGLERYKKGFAPEGRCSFRTIERVFDSQAYTDRVESRRSRARSQGCDWPADEDFFPLYRSPLPPPQSAADVPAPQTGAEAPAERSGDIAPDPQLIAAP</sequence>
<reference evidence="3 4" key="1">
    <citation type="submission" date="2018-06" db="EMBL/GenBank/DDBJ databases">
        <title>Freshwater and sediment microbial communities from various areas in North America, analyzing microbe dynamics in response to fracking.</title>
        <authorList>
            <person name="Lamendella R."/>
        </authorList>
    </citation>
    <scope>NUCLEOTIDE SEQUENCE [LARGE SCALE GENOMIC DNA]</scope>
    <source>
        <strain evidence="3 4">3b_TX</strain>
    </source>
</reference>
<dbReference type="GO" id="GO:0016740">
    <property type="term" value="F:transferase activity"/>
    <property type="evidence" value="ECO:0007669"/>
    <property type="project" value="UniProtKB-KW"/>
</dbReference>
<name>A0A366IPF9_9MICO</name>
<dbReference type="InterPro" id="IPR050644">
    <property type="entry name" value="PG_Glycine_Bridge_Synth"/>
</dbReference>
<feature type="region of interest" description="Disordered" evidence="1">
    <location>
        <begin position="345"/>
        <end position="388"/>
    </location>
</feature>
<dbReference type="SUPFAM" id="SSF55729">
    <property type="entry name" value="Acyl-CoA N-acyltransferases (Nat)"/>
    <property type="match status" value="1"/>
</dbReference>
<dbReference type="Gene3D" id="3.40.630.30">
    <property type="match status" value="1"/>
</dbReference>
<organism evidence="3 4">
    <name type="scientific">Brevibacterium celere</name>
    <dbReference type="NCBI Taxonomy" id="225845"/>
    <lineage>
        <taxon>Bacteria</taxon>
        <taxon>Bacillati</taxon>
        <taxon>Actinomycetota</taxon>
        <taxon>Actinomycetes</taxon>
        <taxon>Micrococcales</taxon>
        <taxon>Brevibacteriaceae</taxon>
        <taxon>Brevibacterium</taxon>
    </lineage>
</organism>
<dbReference type="RefSeq" id="WP_113902906.1">
    <property type="nucleotide sequence ID" value="NZ_QNSB01000002.1"/>
</dbReference>
<protein>
    <submittedName>
        <fullName evidence="3">Acetyltransferase (GNAT) family protein</fullName>
    </submittedName>
</protein>
<evidence type="ECO:0000259" key="2">
    <source>
        <dbReference type="Pfam" id="PF13480"/>
    </source>
</evidence>
<dbReference type="Pfam" id="PF13480">
    <property type="entry name" value="Acetyltransf_6"/>
    <property type="match status" value="1"/>
</dbReference>
<dbReference type="InterPro" id="IPR016181">
    <property type="entry name" value="Acyl_CoA_acyltransferase"/>
</dbReference>
<evidence type="ECO:0000313" key="3">
    <source>
        <dbReference type="EMBL" id="RBP73503.1"/>
    </source>
</evidence>
<dbReference type="EMBL" id="QNSB01000002">
    <property type="protein sequence ID" value="RBP73503.1"/>
    <property type="molecule type" value="Genomic_DNA"/>
</dbReference>
<proteinExistence type="predicted"/>
<accession>A0A366IPF9</accession>
<dbReference type="PANTHER" id="PTHR36174:SF1">
    <property type="entry name" value="LIPID II:GLYCINE GLYCYLTRANSFERASE"/>
    <property type="match status" value="1"/>
</dbReference>
<evidence type="ECO:0000313" key="4">
    <source>
        <dbReference type="Proteomes" id="UP000253509"/>
    </source>
</evidence>
<evidence type="ECO:0000256" key="1">
    <source>
        <dbReference type="SAM" id="MobiDB-lite"/>
    </source>
</evidence>
<feature type="domain" description="BioF2-like acetyltransferase" evidence="2">
    <location>
        <begin position="160"/>
        <end position="298"/>
    </location>
</feature>
<gene>
    <name evidence="3" type="ORF">DFO65_10231</name>
</gene>
<comment type="caution">
    <text evidence="3">The sequence shown here is derived from an EMBL/GenBank/DDBJ whole genome shotgun (WGS) entry which is preliminary data.</text>
</comment>
<dbReference type="AlphaFoldDB" id="A0A366IPF9"/>
<dbReference type="PANTHER" id="PTHR36174">
    <property type="entry name" value="LIPID II:GLYCINE GLYCYLTRANSFERASE"/>
    <property type="match status" value="1"/>
</dbReference>
<keyword evidence="4" id="KW-1185">Reference proteome</keyword>
<dbReference type="InterPro" id="IPR038740">
    <property type="entry name" value="BioF2-like_GNAT_dom"/>
</dbReference>